<dbReference type="Proteomes" id="UP001244297">
    <property type="component" value="Unassembled WGS sequence"/>
</dbReference>
<keyword evidence="3" id="KW-1185">Reference proteome</keyword>
<evidence type="ECO:0000259" key="1">
    <source>
        <dbReference type="Pfam" id="PF04909"/>
    </source>
</evidence>
<proteinExistence type="predicted"/>
<organism evidence="2 3">
    <name type="scientific">Methylobacterium longum</name>
    <dbReference type="NCBI Taxonomy" id="767694"/>
    <lineage>
        <taxon>Bacteria</taxon>
        <taxon>Pseudomonadati</taxon>
        <taxon>Pseudomonadota</taxon>
        <taxon>Alphaproteobacteria</taxon>
        <taxon>Hyphomicrobiales</taxon>
        <taxon>Methylobacteriaceae</taxon>
        <taxon>Methylobacterium</taxon>
    </lineage>
</organism>
<dbReference type="SUPFAM" id="SSF51556">
    <property type="entry name" value="Metallo-dependent hydrolases"/>
    <property type="match status" value="1"/>
</dbReference>
<protein>
    <submittedName>
        <fullName evidence="2">Amidohydrolase family protein</fullName>
    </submittedName>
</protein>
<dbReference type="PROSITE" id="PS51318">
    <property type="entry name" value="TAT"/>
    <property type="match status" value="1"/>
</dbReference>
<accession>A0ABT8AVJ2</accession>
<dbReference type="PANTHER" id="PTHR35563">
    <property type="entry name" value="BARREL METAL-DEPENDENT HYDROLASE, PUTATIVE (AFU_ORTHOLOGUE AFUA_1G16240)-RELATED"/>
    <property type="match status" value="1"/>
</dbReference>
<comment type="caution">
    <text evidence="2">The sequence shown here is derived from an EMBL/GenBank/DDBJ whole genome shotgun (WGS) entry which is preliminary data.</text>
</comment>
<evidence type="ECO:0000313" key="3">
    <source>
        <dbReference type="Proteomes" id="UP001244297"/>
    </source>
</evidence>
<dbReference type="EMBL" id="JAUFPT010000082">
    <property type="protein sequence ID" value="MDN3573750.1"/>
    <property type="molecule type" value="Genomic_DNA"/>
</dbReference>
<evidence type="ECO:0000313" key="2">
    <source>
        <dbReference type="EMBL" id="MDN3573750.1"/>
    </source>
</evidence>
<name>A0ABT8AVJ2_9HYPH</name>
<sequence>MIKSDLSRRRVLGSAAAAAVGVSLGLDDRPVSAQHAVRYSAGSAAPTFRVPPNTADCHFHIYDNRFPPAAGGLPAPDASPDDYRALQARLGTTRGVVVQPSLYGTDNRPTLEGIAALGPNFRGIAVVNTSVSDAELKRLHDLGIRGIRFNLAQAGATTLDMLEPLSRRVDALGWHCQINMPGDKIAAAADAFLKIRGTLVFDHLAHCPQPAGIESDTFKLMRRLLDQGNTWVKLTGLYADTKIGPPGYADTVAVARAFAAAAPSRCVWGTDWPHPTESQSNKPDDAVLLDLLPAIVPDEATRTRILVDNPAELYGFPKS</sequence>
<gene>
    <name evidence="2" type="ORF">QWZ18_24425</name>
</gene>
<reference evidence="3" key="1">
    <citation type="journal article" date="2019" name="Int. J. Syst. Evol. Microbiol.">
        <title>The Global Catalogue of Microorganisms (GCM) 10K type strain sequencing project: providing services to taxonomists for standard genome sequencing and annotation.</title>
        <authorList>
            <consortium name="The Broad Institute Genomics Platform"/>
            <consortium name="The Broad Institute Genome Sequencing Center for Infectious Disease"/>
            <person name="Wu L."/>
            <person name="Ma J."/>
        </authorList>
    </citation>
    <scope>NUCLEOTIDE SEQUENCE [LARGE SCALE GENOMIC DNA]</scope>
    <source>
        <strain evidence="3">CECT 7806</strain>
    </source>
</reference>
<dbReference type="Gene3D" id="3.20.20.140">
    <property type="entry name" value="Metal-dependent hydrolases"/>
    <property type="match status" value="1"/>
</dbReference>
<dbReference type="InterPro" id="IPR032466">
    <property type="entry name" value="Metal_Hydrolase"/>
</dbReference>
<dbReference type="Pfam" id="PF04909">
    <property type="entry name" value="Amidohydro_2"/>
    <property type="match status" value="1"/>
</dbReference>
<dbReference type="InterPro" id="IPR052358">
    <property type="entry name" value="Aro_Compnd_Degr_Hydrolases"/>
</dbReference>
<feature type="domain" description="Amidohydrolase-related" evidence="1">
    <location>
        <begin position="56"/>
        <end position="316"/>
    </location>
</feature>
<dbReference type="RefSeq" id="WP_238287346.1">
    <property type="nucleotide sequence ID" value="NZ_BPQS01000009.1"/>
</dbReference>
<dbReference type="InterPro" id="IPR006311">
    <property type="entry name" value="TAT_signal"/>
</dbReference>
<dbReference type="InterPro" id="IPR006680">
    <property type="entry name" value="Amidohydro-rel"/>
</dbReference>
<dbReference type="PANTHER" id="PTHR35563:SF2">
    <property type="entry name" value="BARREL METAL-DEPENDENT HYDROLASE, PUTATIVE (AFU_ORTHOLOGUE AFUA_1G16240)-RELATED"/>
    <property type="match status" value="1"/>
</dbReference>